<dbReference type="Proteomes" id="UP000092584">
    <property type="component" value="Unassembled WGS sequence"/>
</dbReference>
<protein>
    <recommendedName>
        <fullName evidence="3">Tetratricopeptide repeat protein</fullName>
    </recommendedName>
</protein>
<dbReference type="InterPro" id="IPR011990">
    <property type="entry name" value="TPR-like_helical_dom_sf"/>
</dbReference>
<sequence>MKKIAYLLLFVISFSCVKEKEKTKITLEEVTNLGFSLQNKSDRDDISAMNELYDVKAFADIFLLKSTDKEIHEFNAGFFNGFSRSFNFGEMLVEQKSEGGSYEFIRAYEDEKNNFHLLFRLYGEGLNYHDYLVKEINGELKIVDMYIYMSGEYLSDTYKTYYKSILDKSNVLTKDLTGITSYQDALKLIEVKELSAAGKFKEAHKVYKTISSSSKITKAFQLVNIMVTFNLSEDIYYKAIKDYEKRFPNDPSLYLVSLDGLILNKQFDKAIKSIDKLDELLGGDPFLNYIKGNIYYFEKDYESALGKYAIINLEYPDFIDAYDSALGIYLETNNHEKVIEILELYVTRFEIDKEELKFNLSEFSPTFIKTKEFKNWFSKK</sequence>
<proteinExistence type="predicted"/>
<dbReference type="Gene3D" id="1.25.40.10">
    <property type="entry name" value="Tetratricopeptide repeat domain"/>
    <property type="match status" value="1"/>
</dbReference>
<evidence type="ECO:0008006" key="3">
    <source>
        <dbReference type="Google" id="ProtNLM"/>
    </source>
</evidence>
<comment type="caution">
    <text evidence="1">The sequence shown here is derived from an EMBL/GenBank/DDBJ whole genome shotgun (WGS) entry which is preliminary data.</text>
</comment>
<evidence type="ECO:0000313" key="1">
    <source>
        <dbReference type="EMBL" id="OBY65556.1"/>
    </source>
</evidence>
<dbReference type="KEGG" id="pob:LPB03_00980"/>
<dbReference type="OrthoDB" id="1198805at2"/>
<name>A0A1B8U118_9FLAO</name>
<accession>A0A1B8U118</accession>
<dbReference type="SUPFAM" id="SSF48452">
    <property type="entry name" value="TPR-like"/>
    <property type="match status" value="1"/>
</dbReference>
<reference evidence="2" key="1">
    <citation type="submission" date="2016-02" db="EMBL/GenBank/DDBJ databases">
        <authorList>
            <person name="Shin S.-K."/>
            <person name="Yi H."/>
            <person name="Kim E."/>
        </authorList>
    </citation>
    <scope>NUCLEOTIDE SEQUENCE [LARGE SCALE GENOMIC DNA]</scope>
    <source>
        <strain evidence="2">LPB0003</strain>
    </source>
</reference>
<organism evidence="1 2">
    <name type="scientific">Polaribacter vadi</name>
    <dbReference type="NCBI Taxonomy" id="1774273"/>
    <lineage>
        <taxon>Bacteria</taxon>
        <taxon>Pseudomonadati</taxon>
        <taxon>Bacteroidota</taxon>
        <taxon>Flavobacteriia</taxon>
        <taxon>Flavobacteriales</taxon>
        <taxon>Flavobacteriaceae</taxon>
    </lineage>
</organism>
<dbReference type="AlphaFoldDB" id="A0A1B8U118"/>
<evidence type="ECO:0000313" key="2">
    <source>
        <dbReference type="Proteomes" id="UP000092584"/>
    </source>
</evidence>
<gene>
    <name evidence="1" type="ORF">LPB3_04130</name>
</gene>
<dbReference type="STRING" id="1774273.LPB03_00980"/>
<keyword evidence="2" id="KW-1185">Reference proteome</keyword>
<dbReference type="PROSITE" id="PS51257">
    <property type="entry name" value="PROKAR_LIPOPROTEIN"/>
    <property type="match status" value="1"/>
</dbReference>
<dbReference type="EMBL" id="LSFM01000018">
    <property type="protein sequence ID" value="OBY65556.1"/>
    <property type="molecule type" value="Genomic_DNA"/>
</dbReference>
<dbReference type="RefSeq" id="WP_065318333.1">
    <property type="nucleotide sequence ID" value="NZ_CP017477.1"/>
</dbReference>